<dbReference type="Proteomes" id="UP001295444">
    <property type="component" value="Chromosome 06"/>
</dbReference>
<organism evidence="2 3">
    <name type="scientific">Pelobates cultripes</name>
    <name type="common">Western spadefoot toad</name>
    <dbReference type="NCBI Taxonomy" id="61616"/>
    <lineage>
        <taxon>Eukaryota</taxon>
        <taxon>Metazoa</taxon>
        <taxon>Chordata</taxon>
        <taxon>Craniata</taxon>
        <taxon>Vertebrata</taxon>
        <taxon>Euteleostomi</taxon>
        <taxon>Amphibia</taxon>
        <taxon>Batrachia</taxon>
        <taxon>Anura</taxon>
        <taxon>Pelobatoidea</taxon>
        <taxon>Pelobatidae</taxon>
        <taxon>Pelobates</taxon>
    </lineage>
</organism>
<evidence type="ECO:0000313" key="3">
    <source>
        <dbReference type="Proteomes" id="UP001295444"/>
    </source>
</evidence>
<sequence length="106" mass="12316">MVTASTSDFWGPNLSQKTHCDYTESFLQRLDDIFRRFWVHLRDRVTVKQPRPQEETQSRVRKSVGRPPSGARITSRIPGQRINRGLALSACPQMHKTTQKQHLPFN</sequence>
<keyword evidence="3" id="KW-1185">Reference proteome</keyword>
<evidence type="ECO:0000313" key="2">
    <source>
        <dbReference type="EMBL" id="CAH2300682.1"/>
    </source>
</evidence>
<gene>
    <name evidence="2" type="ORF">PECUL_23A020334</name>
</gene>
<dbReference type="EMBL" id="OW240917">
    <property type="protein sequence ID" value="CAH2300682.1"/>
    <property type="molecule type" value="Genomic_DNA"/>
</dbReference>
<name>A0AAD1SGJ8_PELCU</name>
<proteinExistence type="predicted"/>
<evidence type="ECO:0000256" key="1">
    <source>
        <dbReference type="SAM" id="MobiDB-lite"/>
    </source>
</evidence>
<accession>A0AAD1SGJ8</accession>
<feature type="region of interest" description="Disordered" evidence="1">
    <location>
        <begin position="47"/>
        <end position="75"/>
    </location>
</feature>
<reference evidence="2" key="1">
    <citation type="submission" date="2022-03" db="EMBL/GenBank/DDBJ databases">
        <authorList>
            <person name="Alioto T."/>
            <person name="Alioto T."/>
            <person name="Gomez Garrido J."/>
        </authorList>
    </citation>
    <scope>NUCLEOTIDE SEQUENCE</scope>
</reference>
<protein>
    <submittedName>
        <fullName evidence="2">Uncharacterized protein</fullName>
    </submittedName>
</protein>
<feature type="compositionally biased region" description="Basic and acidic residues" evidence="1">
    <location>
        <begin position="47"/>
        <end position="58"/>
    </location>
</feature>
<dbReference type="AlphaFoldDB" id="A0AAD1SGJ8"/>